<sequence length="158" mass="17273">MSDATFEDGAERAVTLTAADAEDLQVLSAMVQDAVLPITEMTWESGRRRFAMLINRFRWEDRDAAERRGRAYERVQSLLLVDDVLKVATQGIDRDDEDTVLSILALTFEPGEDGTGRVVLVLAGDGAIALDVECLNVTLRDVTRPYAAPSGHAPSHGD</sequence>
<dbReference type="InterPro" id="IPR021335">
    <property type="entry name" value="DUF2948"/>
</dbReference>
<dbReference type="EMBL" id="JBHTJT010000002">
    <property type="protein sequence ID" value="MFD0978197.1"/>
    <property type="molecule type" value="Genomic_DNA"/>
</dbReference>
<name>A0ABW3IKQ1_9RHOB</name>
<dbReference type="Proteomes" id="UP001597108">
    <property type="component" value="Unassembled WGS sequence"/>
</dbReference>
<reference evidence="2" key="1">
    <citation type="journal article" date="2019" name="Int. J. Syst. Evol. Microbiol.">
        <title>The Global Catalogue of Microorganisms (GCM) 10K type strain sequencing project: providing services to taxonomists for standard genome sequencing and annotation.</title>
        <authorList>
            <consortium name="The Broad Institute Genomics Platform"/>
            <consortium name="The Broad Institute Genome Sequencing Center for Infectious Disease"/>
            <person name="Wu L."/>
            <person name="Ma J."/>
        </authorList>
    </citation>
    <scope>NUCLEOTIDE SEQUENCE [LARGE SCALE GENOMIC DNA]</scope>
    <source>
        <strain evidence="2">CCUG 60524</strain>
    </source>
</reference>
<protein>
    <submittedName>
        <fullName evidence="1">DUF2948 family protein</fullName>
    </submittedName>
</protein>
<comment type="caution">
    <text evidence="1">The sequence shown here is derived from an EMBL/GenBank/DDBJ whole genome shotgun (WGS) entry which is preliminary data.</text>
</comment>
<accession>A0ABW3IKQ1</accession>
<evidence type="ECO:0000313" key="1">
    <source>
        <dbReference type="EMBL" id="MFD0978197.1"/>
    </source>
</evidence>
<organism evidence="1 2">
    <name type="scientific">Tropicimonas aquimaris</name>
    <dbReference type="NCBI Taxonomy" id="914152"/>
    <lineage>
        <taxon>Bacteria</taxon>
        <taxon>Pseudomonadati</taxon>
        <taxon>Pseudomonadota</taxon>
        <taxon>Alphaproteobacteria</taxon>
        <taxon>Rhodobacterales</taxon>
        <taxon>Roseobacteraceae</taxon>
        <taxon>Tropicimonas</taxon>
    </lineage>
</organism>
<dbReference type="RefSeq" id="WP_386071933.1">
    <property type="nucleotide sequence ID" value="NZ_JBHTJT010000002.1"/>
</dbReference>
<proteinExistence type="predicted"/>
<evidence type="ECO:0000313" key="2">
    <source>
        <dbReference type="Proteomes" id="UP001597108"/>
    </source>
</evidence>
<keyword evidence="2" id="KW-1185">Reference proteome</keyword>
<dbReference type="Pfam" id="PF11164">
    <property type="entry name" value="DUF2948"/>
    <property type="match status" value="1"/>
</dbReference>
<gene>
    <name evidence="1" type="ORF">ACFQ2S_00885</name>
</gene>